<name>K3UV67_FUSPC</name>
<evidence type="ECO:0000256" key="2">
    <source>
        <dbReference type="ARBA" id="ARBA00022540"/>
    </source>
</evidence>
<evidence type="ECO:0000313" key="6">
    <source>
        <dbReference type="EMBL" id="EKJ76471.1"/>
    </source>
</evidence>
<dbReference type="Gene3D" id="1.10.246.60">
    <property type="entry name" value="Eukaryotic translation initiation factor 3 like domains"/>
    <property type="match status" value="1"/>
</dbReference>
<feature type="compositionally biased region" description="Basic and acidic residues" evidence="5">
    <location>
        <begin position="351"/>
        <end position="362"/>
    </location>
</feature>
<dbReference type="KEGG" id="fpu:FPSE_03381"/>
<dbReference type="GeneID" id="20362000"/>
<sequence>MFDRRLLGVQVKSMSNNCRNVDALWCRLPKDHPSLPDVNCIRIHRPKSVRLEQTQYSSSQGNEEQENTTGLIPSAHNLGTAPHTKLHFPLPHSRALKHNCDFKLPQITKHNPSSKTDIPTDIMPPKKWDEEESDDSSSSSAAPAVGAAAVAARRKFDDEEDDGDVLDSWDADDSEAEREKERKAAEVKQKAAAAAAAAKKPKGLRIAQHQAERAQQKAEAEESDEYEETEGEKRERLRRTEQEADLAHAADMFGDIGISANRSKARPATVVVDANDPTKTVDISKLPLFQPKTKLQFETLRASIAPLISANAKSAHYSLFLQDFTKALAKEMNSEQIKKLASSMTALGNEKMREEKAADKGGKKSKAAKTKTSLVTGRANVADTTTYDDNDDFGDNTRRRPLAPGFRPTASSLDLYTPAPVQLFANSACRRRKDDNQVPRRRLETLSVTRGQKQGSMAEVLWEGKAAGMQKWLMP</sequence>
<dbReference type="Pfam" id="PF08597">
    <property type="entry name" value="eIF3_subunit"/>
    <property type="match status" value="1"/>
</dbReference>
<accession>K3UV67</accession>
<keyword evidence="7" id="KW-1185">Reference proteome</keyword>
<protein>
    <recommendedName>
        <fullName evidence="4">Eukaryotic translation initiation factor 3 subunit J</fullName>
        <shortName evidence="4">eIF3j</shortName>
    </recommendedName>
    <alternativeName>
        <fullName evidence="4">Eukaryotic translation initiation factor 3 30 kDa subunit homolog</fullName>
        <shortName evidence="4">eIF-3 30 kDa subunit homolog</shortName>
    </alternativeName>
</protein>
<dbReference type="AlphaFoldDB" id="K3UV67"/>
<feature type="compositionally biased region" description="Low complexity" evidence="5">
    <location>
        <begin position="136"/>
        <end position="151"/>
    </location>
</feature>
<organism evidence="6 7">
    <name type="scientific">Fusarium pseudograminearum (strain CS3096)</name>
    <name type="common">Wheat and barley crown-rot fungus</name>
    <dbReference type="NCBI Taxonomy" id="1028729"/>
    <lineage>
        <taxon>Eukaryota</taxon>
        <taxon>Fungi</taxon>
        <taxon>Dikarya</taxon>
        <taxon>Ascomycota</taxon>
        <taxon>Pezizomycotina</taxon>
        <taxon>Sordariomycetes</taxon>
        <taxon>Hypocreomycetidae</taxon>
        <taxon>Hypocreales</taxon>
        <taxon>Nectriaceae</taxon>
        <taxon>Fusarium</taxon>
    </lineage>
</organism>
<dbReference type="EMBL" id="AFNW01000072">
    <property type="protein sequence ID" value="EKJ76471.1"/>
    <property type="molecule type" value="Genomic_DNA"/>
</dbReference>
<comment type="function">
    <text evidence="4">Component of the eukaryotic translation initiation factor 3 (eIF-3) complex, which is involved in protein synthesis of a specialized repertoire of mRNAs and, together with other initiation factors, stimulates binding of mRNA and methionyl-tRNAi to the 40S ribosome. The eIF-3 complex specifically targets and initiates translation of a subset of mRNAs involved in cell proliferation.</text>
</comment>
<feature type="compositionally biased region" description="Acidic residues" evidence="5">
    <location>
        <begin position="221"/>
        <end position="230"/>
    </location>
</feature>
<evidence type="ECO:0000256" key="3">
    <source>
        <dbReference type="ARBA" id="ARBA00022917"/>
    </source>
</evidence>
<dbReference type="PANTHER" id="PTHR21681">
    <property type="entry name" value="EUKARYOTIC TRANSLATION INITIATION FACTOR 3 SUBUNIT J"/>
    <property type="match status" value="1"/>
</dbReference>
<feature type="compositionally biased region" description="Basic and acidic residues" evidence="5">
    <location>
        <begin position="210"/>
        <end position="220"/>
    </location>
</feature>
<keyword evidence="3 4" id="KW-0648">Protein biosynthesis</keyword>
<dbReference type="Proteomes" id="UP000007978">
    <property type="component" value="Chromosome 1"/>
</dbReference>
<feature type="compositionally biased region" description="Polar residues" evidence="5">
    <location>
        <begin position="108"/>
        <end position="117"/>
    </location>
</feature>
<dbReference type="GO" id="GO:0001732">
    <property type="term" value="P:formation of cytoplasmic translation initiation complex"/>
    <property type="evidence" value="ECO:0007669"/>
    <property type="project" value="UniProtKB-UniRule"/>
</dbReference>
<comment type="subcellular location">
    <subcellularLocation>
        <location evidence="4">Cytoplasm</location>
    </subcellularLocation>
</comment>
<dbReference type="GO" id="GO:0005852">
    <property type="term" value="C:eukaryotic translation initiation factor 3 complex"/>
    <property type="evidence" value="ECO:0007669"/>
    <property type="project" value="UniProtKB-UniRule"/>
</dbReference>
<comment type="subunit">
    <text evidence="4">Component of the eukaryotic translation initiation factor 3 (eIF-3) complex.</text>
</comment>
<dbReference type="GO" id="GO:0033290">
    <property type="term" value="C:eukaryotic 48S preinitiation complex"/>
    <property type="evidence" value="ECO:0007669"/>
    <property type="project" value="UniProtKB-UniRule"/>
</dbReference>
<evidence type="ECO:0000256" key="4">
    <source>
        <dbReference type="HAMAP-Rule" id="MF_03009"/>
    </source>
</evidence>
<dbReference type="HAMAP" id="MF_03009">
    <property type="entry name" value="eIF3j"/>
    <property type="match status" value="1"/>
</dbReference>
<evidence type="ECO:0000256" key="1">
    <source>
        <dbReference type="ARBA" id="ARBA00022490"/>
    </source>
</evidence>
<evidence type="ECO:0000256" key="5">
    <source>
        <dbReference type="SAM" id="MobiDB-lite"/>
    </source>
</evidence>
<feature type="region of interest" description="Disordered" evidence="5">
    <location>
        <begin position="106"/>
        <end position="242"/>
    </location>
</feature>
<keyword evidence="2 4" id="KW-0396">Initiation factor</keyword>
<proteinExistence type="inferred from homology"/>
<comment type="similarity">
    <text evidence="4">Belongs to the eIF-3 subunit J family.</text>
</comment>
<dbReference type="OrthoDB" id="20381at2759"/>
<feature type="region of interest" description="Disordered" evidence="5">
    <location>
        <begin position="351"/>
        <end position="411"/>
    </location>
</feature>
<feature type="compositionally biased region" description="Basic and acidic residues" evidence="5">
    <location>
        <begin position="177"/>
        <end position="189"/>
    </location>
</feature>
<dbReference type="GO" id="GO:0003743">
    <property type="term" value="F:translation initiation factor activity"/>
    <property type="evidence" value="ECO:0007669"/>
    <property type="project" value="UniProtKB-UniRule"/>
</dbReference>
<dbReference type="RefSeq" id="XP_009254775.1">
    <property type="nucleotide sequence ID" value="XM_009256500.1"/>
</dbReference>
<feature type="compositionally biased region" description="Basic and acidic residues" evidence="5">
    <location>
        <begin position="231"/>
        <end position="242"/>
    </location>
</feature>
<feature type="compositionally biased region" description="Acidic residues" evidence="5">
    <location>
        <begin position="158"/>
        <end position="176"/>
    </location>
</feature>
<dbReference type="InterPro" id="IPR023194">
    <property type="entry name" value="eIF3-like_dom_sf"/>
</dbReference>
<evidence type="ECO:0000313" key="7">
    <source>
        <dbReference type="Proteomes" id="UP000007978"/>
    </source>
</evidence>
<dbReference type="HOGENOM" id="CLU_574963_0_0_1"/>
<keyword evidence="1 4" id="KW-0963">Cytoplasm</keyword>
<gene>
    <name evidence="4" type="primary">HCR1</name>
    <name evidence="6" type="ORF">FPSE_03381</name>
</gene>
<dbReference type="GO" id="GO:0016282">
    <property type="term" value="C:eukaryotic 43S preinitiation complex"/>
    <property type="evidence" value="ECO:0007669"/>
    <property type="project" value="UniProtKB-UniRule"/>
</dbReference>
<dbReference type="PANTHER" id="PTHR21681:SF0">
    <property type="entry name" value="EUKARYOTIC TRANSLATION INITIATION FACTOR 3 SUBUNIT J"/>
    <property type="match status" value="1"/>
</dbReference>
<reference evidence="6 7" key="1">
    <citation type="journal article" date="2012" name="PLoS Pathog.">
        <title>Comparative pathogenomics reveals horizontally acquired novel virulence genes in fungi infecting cereal hosts.</title>
        <authorList>
            <person name="Gardiner D.M."/>
            <person name="McDonald M.C."/>
            <person name="Covarelli L."/>
            <person name="Solomon P.S."/>
            <person name="Rusu A.G."/>
            <person name="Marshall M."/>
            <person name="Kazan K."/>
            <person name="Chakraborty S."/>
            <person name="McDonald B.A."/>
            <person name="Manners J.M."/>
        </authorList>
    </citation>
    <scope>NUCLEOTIDE SEQUENCE [LARGE SCALE GENOMIC DNA]</scope>
    <source>
        <strain evidence="6 7">CS3096</strain>
    </source>
</reference>
<comment type="caution">
    <text evidence="6">The sequence shown here is derived from an EMBL/GenBank/DDBJ whole genome shotgun (WGS) entry which is preliminary data.</text>
</comment>
<dbReference type="eggNOG" id="KOG4813">
    <property type="taxonomic scope" value="Eukaryota"/>
</dbReference>
<dbReference type="InterPro" id="IPR013906">
    <property type="entry name" value="eIF3j"/>
</dbReference>